<evidence type="ECO:0000256" key="1">
    <source>
        <dbReference type="ARBA" id="ARBA00002123"/>
    </source>
</evidence>
<dbReference type="PANTHER" id="PTHR11851">
    <property type="entry name" value="METALLOPROTEASE"/>
    <property type="match status" value="1"/>
</dbReference>
<dbReference type="InterPro" id="IPR007863">
    <property type="entry name" value="Peptidase_M16_C"/>
</dbReference>
<dbReference type="Pfam" id="PF00675">
    <property type="entry name" value="Peptidase_M16"/>
    <property type="match status" value="1"/>
</dbReference>
<name>A0AAU9K214_9CILI</name>
<dbReference type="InterPro" id="IPR050361">
    <property type="entry name" value="MPP/UQCRC_Complex"/>
</dbReference>
<reference evidence="5" key="1">
    <citation type="submission" date="2021-09" db="EMBL/GenBank/DDBJ databases">
        <authorList>
            <consortium name="AG Swart"/>
            <person name="Singh M."/>
            <person name="Singh A."/>
            <person name="Seah K."/>
            <person name="Emmerich C."/>
        </authorList>
    </citation>
    <scope>NUCLEOTIDE SEQUENCE</scope>
    <source>
        <strain evidence="5">ATCC30299</strain>
    </source>
</reference>
<evidence type="ECO:0000313" key="6">
    <source>
        <dbReference type="Proteomes" id="UP001162131"/>
    </source>
</evidence>
<feature type="domain" description="Peptidase M16 N-terminal" evidence="3">
    <location>
        <begin position="42"/>
        <end position="181"/>
    </location>
</feature>
<gene>
    <name evidence="5" type="ORF">BSTOLATCC_MIC57912</name>
</gene>
<dbReference type="Proteomes" id="UP001162131">
    <property type="component" value="Unassembled WGS sequence"/>
</dbReference>
<evidence type="ECO:0000259" key="3">
    <source>
        <dbReference type="Pfam" id="PF00675"/>
    </source>
</evidence>
<sequence length="458" mass="51174">MKAVRYFSSLAQQFVREKPLLPEALRYERPTKIGGMKNGIRIISESWKSDLSTIGIMIDAGSRNEGKKSGIANLAGNLLLYGTKGKDANTLRKSFEDLGANIEINVKRDNTWIEINVMTEYVEQVFKLLGEMLSESNFTENSVSQAKKLALEDCENSMSIPSYTLHENIHRTSFKDNPFGNFVKGNSKTIRDITKSEIVDFATNLYVGQNIILSTAGGIDHDTISNLAEKYLWRIEKGQKAEVEPPNYSPNCIQCRTDDDTTYLAIAYPGPSIRQNQFIAFQLLEQLMSNPINLPYLDYPKQSNYLHSMFGQIGGLISHHCVLTNYSDCGLFIHFLECEPISAPFLGSAVVKAMLQVTKEISKEELLRAKNTFLNRLLLLEGSSQVAQLNANQLRLLGSKRSRADVASSVVQYEAENLTKVYGPWLTSSFPVVGIYGKMVSENIAEIIYKDCGGGKEK</sequence>
<accession>A0AAU9K214</accession>
<keyword evidence="6" id="KW-1185">Reference proteome</keyword>
<dbReference type="PANTHER" id="PTHR11851:SF49">
    <property type="entry name" value="MITOCHONDRIAL-PROCESSING PEPTIDASE SUBUNIT ALPHA"/>
    <property type="match status" value="1"/>
</dbReference>
<evidence type="ECO:0000256" key="2">
    <source>
        <dbReference type="ARBA" id="ARBA00007261"/>
    </source>
</evidence>
<dbReference type="SUPFAM" id="SSF63411">
    <property type="entry name" value="LuxS/MPP-like metallohydrolase"/>
    <property type="match status" value="2"/>
</dbReference>
<dbReference type="Gene3D" id="3.30.830.10">
    <property type="entry name" value="Metalloenzyme, LuxS/M16 peptidase-like"/>
    <property type="match status" value="2"/>
</dbReference>
<dbReference type="InterPro" id="IPR011249">
    <property type="entry name" value="Metalloenz_LuxS/M16"/>
</dbReference>
<comment type="caution">
    <text evidence="5">The sequence shown here is derived from an EMBL/GenBank/DDBJ whole genome shotgun (WGS) entry which is preliminary data.</text>
</comment>
<evidence type="ECO:0000313" key="5">
    <source>
        <dbReference type="EMBL" id="CAG9333092.1"/>
    </source>
</evidence>
<comment type="similarity">
    <text evidence="2">Belongs to the peptidase M16 family.</text>
</comment>
<dbReference type="InterPro" id="IPR011765">
    <property type="entry name" value="Pept_M16_N"/>
</dbReference>
<organism evidence="5 6">
    <name type="scientific">Blepharisma stoltei</name>
    <dbReference type="NCBI Taxonomy" id="1481888"/>
    <lineage>
        <taxon>Eukaryota</taxon>
        <taxon>Sar</taxon>
        <taxon>Alveolata</taxon>
        <taxon>Ciliophora</taxon>
        <taxon>Postciliodesmatophora</taxon>
        <taxon>Heterotrichea</taxon>
        <taxon>Heterotrichida</taxon>
        <taxon>Blepharismidae</taxon>
        <taxon>Blepharisma</taxon>
    </lineage>
</organism>
<evidence type="ECO:0000259" key="4">
    <source>
        <dbReference type="Pfam" id="PF05193"/>
    </source>
</evidence>
<dbReference type="AlphaFoldDB" id="A0AAU9K214"/>
<comment type="function">
    <text evidence="1">Substrate recognition and binding subunit of the essential mitochondrial processing protease (MPP), which cleaves the mitochondrial sequence off newly imported precursors proteins.</text>
</comment>
<feature type="domain" description="Peptidase M16 C-terminal" evidence="4">
    <location>
        <begin position="192"/>
        <end position="372"/>
    </location>
</feature>
<dbReference type="EMBL" id="CAJZBQ010000056">
    <property type="protein sequence ID" value="CAG9333092.1"/>
    <property type="molecule type" value="Genomic_DNA"/>
</dbReference>
<protein>
    <submittedName>
        <fullName evidence="5">Uncharacterized protein</fullName>
    </submittedName>
</protein>
<dbReference type="GO" id="GO:0046872">
    <property type="term" value="F:metal ion binding"/>
    <property type="evidence" value="ECO:0007669"/>
    <property type="project" value="InterPro"/>
</dbReference>
<dbReference type="Pfam" id="PF05193">
    <property type="entry name" value="Peptidase_M16_C"/>
    <property type="match status" value="1"/>
</dbReference>
<proteinExistence type="inferred from homology"/>